<name>A0A7E4ZXX0_PANRE</name>
<dbReference type="WBParaSite" id="Pan_g23928.t1">
    <property type="protein sequence ID" value="Pan_g23928.t1"/>
    <property type="gene ID" value="Pan_g23928"/>
</dbReference>
<reference evidence="1" key="1">
    <citation type="journal article" date="2013" name="Genetics">
        <title>The draft genome and transcriptome of Panagrellus redivivus are shaped by the harsh demands of a free-living lifestyle.</title>
        <authorList>
            <person name="Srinivasan J."/>
            <person name="Dillman A.R."/>
            <person name="Macchietto M.G."/>
            <person name="Heikkinen L."/>
            <person name="Lakso M."/>
            <person name="Fracchia K.M."/>
            <person name="Antoshechkin I."/>
            <person name="Mortazavi A."/>
            <person name="Wong G."/>
            <person name="Sternberg P.W."/>
        </authorList>
    </citation>
    <scope>NUCLEOTIDE SEQUENCE [LARGE SCALE GENOMIC DNA]</scope>
    <source>
        <strain evidence="1">MT8872</strain>
    </source>
</reference>
<evidence type="ECO:0000313" key="2">
    <source>
        <dbReference type="WBParaSite" id="Pan_g23928.t1"/>
    </source>
</evidence>
<dbReference type="AlphaFoldDB" id="A0A7E4ZXX0"/>
<reference evidence="2" key="2">
    <citation type="submission" date="2020-10" db="UniProtKB">
        <authorList>
            <consortium name="WormBaseParasite"/>
        </authorList>
    </citation>
    <scope>IDENTIFICATION</scope>
</reference>
<proteinExistence type="predicted"/>
<dbReference type="Proteomes" id="UP000492821">
    <property type="component" value="Unassembled WGS sequence"/>
</dbReference>
<organism evidence="1 2">
    <name type="scientific">Panagrellus redivivus</name>
    <name type="common">Microworm</name>
    <dbReference type="NCBI Taxonomy" id="6233"/>
    <lineage>
        <taxon>Eukaryota</taxon>
        <taxon>Metazoa</taxon>
        <taxon>Ecdysozoa</taxon>
        <taxon>Nematoda</taxon>
        <taxon>Chromadorea</taxon>
        <taxon>Rhabditida</taxon>
        <taxon>Tylenchina</taxon>
        <taxon>Panagrolaimomorpha</taxon>
        <taxon>Panagrolaimoidea</taxon>
        <taxon>Panagrolaimidae</taxon>
        <taxon>Panagrellus</taxon>
    </lineage>
</organism>
<sequence length="185" mass="19618">MPTVVAAFHSHKSVFRFGIVACLLTPMGVQRVADVPSEGARPALGSPGLEGKSPSGSLAFILKNWPSNSARRTLPQDSHPEHERNEKCRPASLQIYAFRAATAESEAPSQPTAQVMPARDTVCVSSGHVVWPSPSSFASVFPPRTTKFAPLGAAKPQPASSRRCFLPSGNVGITLADALMMTIVL</sequence>
<protein>
    <submittedName>
        <fullName evidence="2">Transmembrane protein</fullName>
    </submittedName>
</protein>
<evidence type="ECO:0000313" key="1">
    <source>
        <dbReference type="Proteomes" id="UP000492821"/>
    </source>
</evidence>
<accession>A0A7E4ZXX0</accession>
<keyword evidence="1" id="KW-1185">Reference proteome</keyword>